<evidence type="ECO:0000313" key="2">
    <source>
        <dbReference type="Proteomes" id="UP000001502"/>
    </source>
</evidence>
<gene>
    <name evidence="1" type="ordered locus">HMPREF0833_10737</name>
</gene>
<dbReference type="EMBL" id="CP002843">
    <property type="protein sequence ID" value="AEH55768.1"/>
    <property type="molecule type" value="Genomic_DNA"/>
</dbReference>
<dbReference type="KEGG" id="scp:HMPREF0833_10737"/>
<protein>
    <submittedName>
        <fullName evidence="1">Uncharacterized protein</fullName>
    </submittedName>
</protein>
<reference evidence="2" key="1">
    <citation type="submission" date="2011-06" db="EMBL/GenBank/DDBJ databases">
        <title>Complete sequence of Streptococcus parasanguinis strain ATCC 15912.</title>
        <authorList>
            <person name="Muzny D."/>
            <person name="Qin X."/>
            <person name="Buhay C."/>
            <person name="Dugan-Rocha S."/>
            <person name="Ding Y."/>
            <person name="Chen G."/>
            <person name="Hawes A."/>
            <person name="Holder M."/>
            <person name="Jhangiani S."/>
            <person name="Johnson A."/>
            <person name="Khan Z."/>
            <person name="Li Z."/>
            <person name="Liu W."/>
            <person name="Liu X."/>
            <person name="Perez L."/>
            <person name="Shen H."/>
            <person name="Wang Q."/>
            <person name="Watt J."/>
            <person name="Xi L."/>
            <person name="Xin Y."/>
            <person name="Zhou J."/>
            <person name="Deng J."/>
            <person name="Jiang H."/>
            <person name="Liu Y."/>
            <person name="Qu J."/>
            <person name="Song X.-Z."/>
            <person name="Zhang L."/>
            <person name="Villasana D."/>
            <person name="Johnson A."/>
            <person name="Liu J."/>
            <person name="Liyanage D."/>
            <person name="Lorensuhewa L."/>
            <person name="Robinson T."/>
            <person name="Song A."/>
            <person name="Song B.-B."/>
            <person name="Dinh H."/>
            <person name="Thornton R."/>
            <person name="Coyle M."/>
            <person name="Francisco L."/>
            <person name="Jackson L."/>
            <person name="Javaid M."/>
            <person name="Korchina V."/>
            <person name="Kovar C."/>
            <person name="Mata R."/>
            <person name="Mathew T."/>
            <person name="Ngo R."/>
            <person name="Nguyen L."/>
            <person name="Nguyen N."/>
            <person name="Okwuonu G."/>
            <person name="Ongeri F."/>
            <person name="Pham C."/>
            <person name="Simmons D."/>
            <person name="Wilczek-Boney K."/>
            <person name="Hale W."/>
            <person name="Jakkamsetti A."/>
            <person name="Pham P."/>
            <person name="Ruth R."/>
            <person name="San Lucas F."/>
            <person name="Warren J."/>
            <person name="Zhang J."/>
            <person name="Zhao Z."/>
            <person name="Zhou C."/>
            <person name="Zhu D."/>
            <person name="Lee S."/>
            <person name="Bess C."/>
            <person name="Blankenburg K."/>
            <person name="Forbes L."/>
            <person name="Fu Q."/>
            <person name="Gubbala S."/>
            <person name="Hirani K."/>
            <person name="Jayaseelan J.C."/>
            <person name="Lara F."/>
            <person name="Munidasa M."/>
            <person name="Palculict T."/>
            <person name="Patil S."/>
            <person name="Pu L.-L."/>
            <person name="Saada N."/>
            <person name="Tang L."/>
            <person name="Weissenberger G."/>
            <person name="Zhu Y."/>
            <person name="Hemphill L."/>
            <person name="Shang Y."/>
            <person name="Youmans B."/>
            <person name="Ayvaz T."/>
            <person name="Ross M."/>
            <person name="Santibanez J."/>
            <person name="Aqrawi P."/>
            <person name="Gross S."/>
            <person name="Joshi V."/>
            <person name="Fowler G."/>
            <person name="Nazareth L."/>
            <person name="Reid J."/>
            <person name="Worley K."/>
            <person name="Petrosino J."/>
            <person name="Highlander S."/>
            <person name="Gibbs R."/>
        </authorList>
    </citation>
    <scope>NUCLEOTIDE SEQUENCE [LARGE SCALE GENOMIC DNA]</scope>
    <source>
        <strain evidence="2">ATCC 15912 / DSM 6778 / CIP 104372 / LMG 14537</strain>
    </source>
</reference>
<name>F8DI57_STREP</name>
<evidence type="ECO:0000313" key="1">
    <source>
        <dbReference type="EMBL" id="AEH55768.1"/>
    </source>
</evidence>
<sequence>MRRSIQFTYALIKRFIPFEIKDVIEGVGRNTIKYKKEAGTKVLASQLFLDCRARRSG</sequence>
<dbReference type="HOGENOM" id="CLU_2994645_0_0_9"/>
<dbReference type="Proteomes" id="UP000001502">
    <property type="component" value="Chromosome"/>
</dbReference>
<dbReference type="AlphaFoldDB" id="F8DI57"/>
<proteinExistence type="predicted"/>
<accession>F8DI57</accession>
<organism evidence="1 2">
    <name type="scientific">Streptococcus parasanguinis (strain ATCC 15912 / DSM 6778 / CIP 104372 / LMG 14537)</name>
    <dbReference type="NCBI Taxonomy" id="760570"/>
    <lineage>
        <taxon>Bacteria</taxon>
        <taxon>Bacillati</taxon>
        <taxon>Bacillota</taxon>
        <taxon>Bacilli</taxon>
        <taxon>Lactobacillales</taxon>
        <taxon>Streptococcaceae</taxon>
        <taxon>Streptococcus</taxon>
    </lineage>
</organism>